<dbReference type="Proteomes" id="UP000730482">
    <property type="component" value="Unassembled WGS sequence"/>
</dbReference>
<evidence type="ECO:0000256" key="1">
    <source>
        <dbReference type="SAM" id="Phobius"/>
    </source>
</evidence>
<evidence type="ECO:0000313" key="3">
    <source>
        <dbReference type="Proteomes" id="UP000730482"/>
    </source>
</evidence>
<keyword evidence="1" id="KW-0472">Membrane</keyword>
<gene>
    <name evidence="2" type="ORF">KGQ19_18310</name>
</gene>
<reference evidence="2 3" key="1">
    <citation type="submission" date="2020-02" db="EMBL/GenBank/DDBJ databases">
        <title>Acidophilic actinobacteria isolated from forest soil.</title>
        <authorList>
            <person name="Golinska P."/>
        </authorList>
    </citation>
    <scope>NUCLEOTIDE SEQUENCE [LARGE SCALE GENOMIC DNA]</scope>
    <source>
        <strain evidence="2 3">NL8</strain>
    </source>
</reference>
<evidence type="ECO:0000313" key="2">
    <source>
        <dbReference type="EMBL" id="MBS2548823.1"/>
    </source>
</evidence>
<dbReference type="EMBL" id="JAAFYZ010000056">
    <property type="protein sequence ID" value="MBS2548823.1"/>
    <property type="molecule type" value="Genomic_DNA"/>
</dbReference>
<keyword evidence="3" id="KW-1185">Reference proteome</keyword>
<name>A0ABS5KRZ3_9ACTN</name>
<sequence>MLVQAVETAGALIAIAALIGMWPWVARRIVEAAADARWILRRGPRSAAPEGDADLEVMLLGPYMTPRGHHDHLADRWSVIADVAVVVGLEQSVSRVQSGGRDDGA</sequence>
<proteinExistence type="predicted"/>
<keyword evidence="1" id="KW-0812">Transmembrane</keyword>
<organism evidence="2 3">
    <name type="scientific">Catenulispora pinistramenti</name>
    <dbReference type="NCBI Taxonomy" id="2705254"/>
    <lineage>
        <taxon>Bacteria</taxon>
        <taxon>Bacillati</taxon>
        <taxon>Actinomycetota</taxon>
        <taxon>Actinomycetes</taxon>
        <taxon>Catenulisporales</taxon>
        <taxon>Catenulisporaceae</taxon>
        <taxon>Catenulispora</taxon>
    </lineage>
</organism>
<protein>
    <submittedName>
        <fullName evidence="2">Uncharacterized protein</fullName>
    </submittedName>
</protein>
<comment type="caution">
    <text evidence="2">The sequence shown here is derived from an EMBL/GenBank/DDBJ whole genome shotgun (WGS) entry which is preliminary data.</text>
</comment>
<keyword evidence="1" id="KW-1133">Transmembrane helix</keyword>
<feature type="transmembrane region" description="Helical" evidence="1">
    <location>
        <begin position="6"/>
        <end position="25"/>
    </location>
</feature>
<accession>A0ABS5KRZ3</accession>